<evidence type="ECO:0000313" key="2">
    <source>
        <dbReference type="Proteomes" id="UP001234178"/>
    </source>
</evidence>
<protein>
    <submittedName>
        <fullName evidence="1">Uncharacterized protein</fullName>
    </submittedName>
</protein>
<proteinExistence type="predicted"/>
<evidence type="ECO:0000313" key="1">
    <source>
        <dbReference type="EMBL" id="KAK4025126.1"/>
    </source>
</evidence>
<sequence length="148" mass="17190">MTLIWDSKLYTKWLVTFAKHQYLWRSRKAFACKLVGLSHCGVVVKHWPANSVVEGSKLLTDYLLAPMTLIWDSKLYTKWLVIILSYVYFMSATVAQSNCGVVVRRWIANSVVKGSRLLTVYLLAPMTLIWDSKLYTKWLDIILSYVDY</sequence>
<dbReference type="EMBL" id="JAOYFB010000037">
    <property type="protein sequence ID" value="KAK4025126.1"/>
    <property type="molecule type" value="Genomic_DNA"/>
</dbReference>
<accession>A0ABR0AJ34</accession>
<dbReference type="Proteomes" id="UP001234178">
    <property type="component" value="Unassembled WGS sequence"/>
</dbReference>
<reference evidence="1 2" key="1">
    <citation type="journal article" date="2023" name="Nucleic Acids Res.">
        <title>The hologenome of Daphnia magna reveals possible DNA methylation and microbiome-mediated evolution of the host genome.</title>
        <authorList>
            <person name="Chaturvedi A."/>
            <person name="Li X."/>
            <person name="Dhandapani V."/>
            <person name="Marshall H."/>
            <person name="Kissane S."/>
            <person name="Cuenca-Cambronero M."/>
            <person name="Asole G."/>
            <person name="Calvet F."/>
            <person name="Ruiz-Romero M."/>
            <person name="Marangio P."/>
            <person name="Guigo R."/>
            <person name="Rago D."/>
            <person name="Mirbahai L."/>
            <person name="Eastwood N."/>
            <person name="Colbourne J.K."/>
            <person name="Zhou J."/>
            <person name="Mallon E."/>
            <person name="Orsini L."/>
        </authorList>
    </citation>
    <scope>NUCLEOTIDE SEQUENCE [LARGE SCALE GENOMIC DNA]</scope>
    <source>
        <strain evidence="1">LRV0_1</strain>
    </source>
</reference>
<name>A0ABR0AJ34_9CRUS</name>
<comment type="caution">
    <text evidence="1">The sequence shown here is derived from an EMBL/GenBank/DDBJ whole genome shotgun (WGS) entry which is preliminary data.</text>
</comment>
<gene>
    <name evidence="1" type="ORF">OUZ56_010627</name>
</gene>
<organism evidence="1 2">
    <name type="scientific">Daphnia magna</name>
    <dbReference type="NCBI Taxonomy" id="35525"/>
    <lineage>
        <taxon>Eukaryota</taxon>
        <taxon>Metazoa</taxon>
        <taxon>Ecdysozoa</taxon>
        <taxon>Arthropoda</taxon>
        <taxon>Crustacea</taxon>
        <taxon>Branchiopoda</taxon>
        <taxon>Diplostraca</taxon>
        <taxon>Cladocera</taxon>
        <taxon>Anomopoda</taxon>
        <taxon>Daphniidae</taxon>
        <taxon>Daphnia</taxon>
    </lineage>
</organism>
<keyword evidence="2" id="KW-1185">Reference proteome</keyword>